<dbReference type="AlphaFoldDB" id="A0A0R0JN53"/>
<proteinExistence type="predicted"/>
<sequence length="101" mass="11640">MFFSTTLGVATPPCTTSPPQLVRKTPNPSPSCCCLYNFVQDFFPFPCFLFTIKDLSHLLLFFVLQFKICSPSPCFFLLLIQDQFSHIRSPLFSTVFFLLLW</sequence>
<keyword evidence="1" id="KW-0472">Membrane</keyword>
<accession>A0A0R0JN53</accession>
<reference evidence="3" key="2">
    <citation type="submission" date="2018-02" db="UniProtKB">
        <authorList>
            <consortium name="EnsemblPlants"/>
        </authorList>
    </citation>
    <scope>IDENTIFICATION</scope>
    <source>
        <strain evidence="3">Williams 82</strain>
    </source>
</reference>
<dbReference type="EMBL" id="CM000839">
    <property type="protein sequence ID" value="KRH56102.1"/>
    <property type="molecule type" value="Genomic_DNA"/>
</dbReference>
<evidence type="ECO:0000313" key="4">
    <source>
        <dbReference type="Proteomes" id="UP000008827"/>
    </source>
</evidence>
<dbReference type="InParanoid" id="A0A0R0JN53"/>
<gene>
    <name evidence="2" type="ORF">GLYMA_06G303400</name>
</gene>
<reference evidence="2 3" key="1">
    <citation type="journal article" date="2010" name="Nature">
        <title>Genome sequence of the palaeopolyploid soybean.</title>
        <authorList>
            <person name="Schmutz J."/>
            <person name="Cannon S.B."/>
            <person name="Schlueter J."/>
            <person name="Ma J."/>
            <person name="Mitros T."/>
            <person name="Nelson W."/>
            <person name="Hyten D.L."/>
            <person name="Song Q."/>
            <person name="Thelen J.J."/>
            <person name="Cheng J."/>
            <person name="Xu D."/>
            <person name="Hellsten U."/>
            <person name="May G.D."/>
            <person name="Yu Y."/>
            <person name="Sakurai T."/>
            <person name="Umezawa T."/>
            <person name="Bhattacharyya M.K."/>
            <person name="Sandhu D."/>
            <person name="Valliyodan B."/>
            <person name="Lindquist E."/>
            <person name="Peto M."/>
            <person name="Grant D."/>
            <person name="Shu S."/>
            <person name="Goodstein D."/>
            <person name="Barry K."/>
            <person name="Futrell-Griggs M."/>
            <person name="Abernathy B."/>
            <person name="Du J."/>
            <person name="Tian Z."/>
            <person name="Zhu L."/>
            <person name="Gill N."/>
            <person name="Joshi T."/>
            <person name="Libault M."/>
            <person name="Sethuraman A."/>
            <person name="Zhang X.-C."/>
            <person name="Shinozaki K."/>
            <person name="Nguyen H.T."/>
            <person name="Wing R.A."/>
            <person name="Cregan P."/>
            <person name="Specht J."/>
            <person name="Grimwood J."/>
            <person name="Rokhsar D."/>
            <person name="Stacey G."/>
            <person name="Shoemaker R.C."/>
            <person name="Jackson S.A."/>
        </authorList>
    </citation>
    <scope>NUCLEOTIDE SEQUENCE</scope>
    <source>
        <strain evidence="3">cv. Williams 82</strain>
        <tissue evidence="2">Callus</tissue>
    </source>
</reference>
<evidence type="ECO:0000313" key="2">
    <source>
        <dbReference type="EMBL" id="KRH56102.1"/>
    </source>
</evidence>
<keyword evidence="4" id="KW-1185">Reference proteome</keyword>
<dbReference type="EnsemblPlants" id="KRH56102">
    <property type="protein sequence ID" value="KRH56102"/>
    <property type="gene ID" value="GLYMA_06G303400"/>
</dbReference>
<evidence type="ECO:0000256" key="1">
    <source>
        <dbReference type="SAM" id="Phobius"/>
    </source>
</evidence>
<name>A0A0R0JN53_SOYBN</name>
<protein>
    <submittedName>
        <fullName evidence="2 3">Uncharacterized protein</fullName>
    </submittedName>
</protein>
<evidence type="ECO:0000313" key="3">
    <source>
        <dbReference type="EnsemblPlants" id="KRH56102"/>
    </source>
</evidence>
<keyword evidence="1" id="KW-1133">Transmembrane helix</keyword>
<dbReference type="Proteomes" id="UP000008827">
    <property type="component" value="Chromosome 6"/>
</dbReference>
<organism evidence="2">
    <name type="scientific">Glycine max</name>
    <name type="common">Soybean</name>
    <name type="synonym">Glycine hispida</name>
    <dbReference type="NCBI Taxonomy" id="3847"/>
    <lineage>
        <taxon>Eukaryota</taxon>
        <taxon>Viridiplantae</taxon>
        <taxon>Streptophyta</taxon>
        <taxon>Embryophyta</taxon>
        <taxon>Tracheophyta</taxon>
        <taxon>Spermatophyta</taxon>
        <taxon>Magnoliopsida</taxon>
        <taxon>eudicotyledons</taxon>
        <taxon>Gunneridae</taxon>
        <taxon>Pentapetalae</taxon>
        <taxon>rosids</taxon>
        <taxon>fabids</taxon>
        <taxon>Fabales</taxon>
        <taxon>Fabaceae</taxon>
        <taxon>Papilionoideae</taxon>
        <taxon>50 kb inversion clade</taxon>
        <taxon>NPAAA clade</taxon>
        <taxon>indigoferoid/millettioid clade</taxon>
        <taxon>Phaseoleae</taxon>
        <taxon>Glycine</taxon>
        <taxon>Glycine subgen. Soja</taxon>
    </lineage>
</organism>
<feature type="transmembrane region" description="Helical" evidence="1">
    <location>
        <begin position="58"/>
        <end position="80"/>
    </location>
</feature>
<reference evidence="2" key="3">
    <citation type="submission" date="2018-07" db="EMBL/GenBank/DDBJ databases">
        <title>WGS assembly of Glycine max.</title>
        <authorList>
            <person name="Schmutz J."/>
            <person name="Cannon S."/>
            <person name="Schlueter J."/>
            <person name="Ma J."/>
            <person name="Mitros T."/>
            <person name="Nelson W."/>
            <person name="Hyten D."/>
            <person name="Song Q."/>
            <person name="Thelen J."/>
            <person name="Cheng J."/>
            <person name="Xu D."/>
            <person name="Hellsten U."/>
            <person name="May G."/>
            <person name="Yu Y."/>
            <person name="Sakurai T."/>
            <person name="Umezawa T."/>
            <person name="Bhattacharyya M."/>
            <person name="Sandhu D."/>
            <person name="Valliyodan B."/>
            <person name="Lindquist E."/>
            <person name="Peto M."/>
            <person name="Grant D."/>
            <person name="Shu S."/>
            <person name="Goodstein D."/>
            <person name="Barry K."/>
            <person name="Futrell-Griggs M."/>
            <person name="Abernathy B."/>
            <person name="Du J."/>
            <person name="Tian Z."/>
            <person name="Zhu L."/>
            <person name="Gill N."/>
            <person name="Joshi T."/>
            <person name="Libault M."/>
            <person name="Sethuraman A."/>
            <person name="Zhang X."/>
            <person name="Shinozaki K."/>
            <person name="Nguyen H."/>
            <person name="Wing R."/>
            <person name="Cregan P."/>
            <person name="Specht J."/>
            <person name="Grimwood J."/>
            <person name="Rokhsar D."/>
            <person name="Stacey G."/>
            <person name="Shoemaker R."/>
            <person name="Jackson S."/>
        </authorList>
    </citation>
    <scope>NUCLEOTIDE SEQUENCE</scope>
    <source>
        <tissue evidence="2">Callus</tissue>
    </source>
</reference>
<dbReference type="Gramene" id="KRH56102">
    <property type="protein sequence ID" value="KRH56102"/>
    <property type="gene ID" value="GLYMA_06G303400"/>
</dbReference>
<keyword evidence="1" id="KW-0812">Transmembrane</keyword>